<dbReference type="EMBL" id="ABXA01000036">
    <property type="protein sequence ID" value="EEB35748.1"/>
    <property type="molecule type" value="Genomic_DNA"/>
</dbReference>
<comment type="caution">
    <text evidence="1">The sequence shown here is derived from an EMBL/GenBank/DDBJ whole genome shotgun (WGS) entry which is preliminary data.</text>
</comment>
<dbReference type="AlphaFoldDB" id="B6W9Y8"/>
<accession>B6W9Y8</accession>
<evidence type="ECO:0000313" key="1">
    <source>
        <dbReference type="EMBL" id="EEB35748.1"/>
    </source>
</evidence>
<dbReference type="eggNOG" id="ENOG50343MW">
    <property type="taxonomic scope" value="Bacteria"/>
</dbReference>
<sequence>MIRKIKEVIKEQVDDISELAFDVIPENKVFPHIVSTISMDIYREGLHTMQIDFDVWDFNLTSKNIDDISERLIDKLDKFKYTDNELNFVMYLLSTAYIQDTNKKLRRKTCTFELQARKGK</sequence>
<dbReference type="STRING" id="561177.ANHYDRO_01414"/>
<protein>
    <submittedName>
        <fullName evidence="1">Uncharacterized protein</fullName>
    </submittedName>
</protein>
<name>B6W9Y8_9FIRM</name>
<organism evidence="1 2">
    <name type="scientific">Anaerococcus hydrogenalis DSM 7454</name>
    <dbReference type="NCBI Taxonomy" id="561177"/>
    <lineage>
        <taxon>Bacteria</taxon>
        <taxon>Bacillati</taxon>
        <taxon>Bacillota</taxon>
        <taxon>Tissierellia</taxon>
        <taxon>Tissierellales</taxon>
        <taxon>Peptoniphilaceae</taxon>
        <taxon>Anaerococcus</taxon>
    </lineage>
</organism>
<gene>
    <name evidence="1" type="ORF">ANHYDRO_01414</name>
</gene>
<dbReference type="Proteomes" id="UP000005451">
    <property type="component" value="Unassembled WGS sequence"/>
</dbReference>
<evidence type="ECO:0000313" key="2">
    <source>
        <dbReference type="Proteomes" id="UP000005451"/>
    </source>
</evidence>
<reference evidence="1 2" key="1">
    <citation type="submission" date="2008-09" db="EMBL/GenBank/DDBJ databases">
        <authorList>
            <person name="Fulton L."/>
            <person name="Clifton S."/>
            <person name="Fulton B."/>
            <person name="Xu J."/>
            <person name="Minx P."/>
            <person name="Pepin K.H."/>
            <person name="Johnson M."/>
            <person name="Thiruvilangam P."/>
            <person name="Bhonagiri V."/>
            <person name="Nash W.E."/>
            <person name="Mardis E.R."/>
            <person name="Wilson R.K."/>
        </authorList>
    </citation>
    <scope>NUCLEOTIDE SEQUENCE [LARGE SCALE GENOMIC DNA]</scope>
    <source>
        <strain evidence="1 2">DSM 7454</strain>
    </source>
</reference>
<reference evidence="1 2" key="2">
    <citation type="submission" date="2008-10" db="EMBL/GenBank/DDBJ databases">
        <title>Draft genome sequence of Anaerococcus hydrogenalis (DSM 7454).</title>
        <authorList>
            <person name="Sudarsanam P."/>
            <person name="Ley R."/>
            <person name="Guruge J."/>
            <person name="Turnbaugh P.J."/>
            <person name="Mahowald M."/>
            <person name="Liep D."/>
            <person name="Gordon J."/>
        </authorList>
    </citation>
    <scope>NUCLEOTIDE SEQUENCE [LARGE SCALE GENOMIC DNA]</scope>
    <source>
        <strain evidence="1 2">DSM 7454</strain>
    </source>
</reference>
<proteinExistence type="predicted"/>
<dbReference type="RefSeq" id="WP_004814612.1">
    <property type="nucleotide sequence ID" value="NZ_ABXA01000036.1"/>
</dbReference>